<evidence type="ECO:0000256" key="3">
    <source>
        <dbReference type="ARBA" id="ARBA00007757"/>
    </source>
</evidence>
<evidence type="ECO:0000256" key="4">
    <source>
        <dbReference type="ARBA" id="ARBA00013127"/>
    </source>
</evidence>
<dbReference type="InterPro" id="IPR046451">
    <property type="entry name" value="HgmA_C"/>
</dbReference>
<evidence type="ECO:0000256" key="1">
    <source>
        <dbReference type="ARBA" id="ARBA00001962"/>
    </source>
</evidence>
<accession>A0AAD9DF82</accession>
<dbReference type="GO" id="GO:0004411">
    <property type="term" value="F:homogentisate 1,2-dioxygenase activity"/>
    <property type="evidence" value="ECO:0007669"/>
    <property type="project" value="UniProtKB-EC"/>
</dbReference>
<dbReference type="InterPro" id="IPR014710">
    <property type="entry name" value="RmlC-like_jellyroll"/>
</dbReference>
<keyword evidence="16" id="KW-1185">Reference proteome</keyword>
<dbReference type="CDD" id="cd07000">
    <property type="entry name" value="cupin_HGO_N"/>
    <property type="match status" value="1"/>
</dbReference>
<evidence type="ECO:0000313" key="15">
    <source>
        <dbReference type="EMBL" id="KAK1743473.1"/>
    </source>
</evidence>
<dbReference type="Gene3D" id="2.60.120.10">
    <property type="entry name" value="Jelly Rolls"/>
    <property type="match status" value="1"/>
</dbReference>
<evidence type="ECO:0000256" key="6">
    <source>
        <dbReference type="ARBA" id="ARBA00022878"/>
    </source>
</evidence>
<feature type="binding site" evidence="12">
    <location>
        <position position="390"/>
    </location>
    <ligand>
        <name>homogentisate</name>
        <dbReference type="ChEBI" id="CHEBI:16169"/>
    </ligand>
</feature>
<sequence length="483" mass="53037">MCVGSKSSCSKEELTYHHGFGNHFESEAYPGALPQGRNNPRIVPLGLYTEQLSGTAFTAPRNENRRTWLYRAQPSVSGTSNSFYACGGSDGTVSSSLPEIFGGADWSTDMKLDPNPMRWGATPLLRSGERVNFIQGVHTLLGSGDATCKSGIGIYVYAFNTNMSGSASGGEDLHMYNSDGDFLIVPQQEALWIQTEIGRLTVAPGEICVIPRGIVFTVNILNPENTAEDGSFARGYMMEIFRGHFMLPELGPIGSNGLANSRDFLHPTAHYESEDSQANKSCIIVNKFGQHLFQRSNPHSPYNVVAWHGNYLPYKYDLGRFCAVNSVTYDHPDPSIYTVLTAKGDENGTALADFVIFPPRVMATDQNTFRPPWFHRNVMTEFMGLIYGKYDAKKGKNGSGGFVPGGASLHSIMTPHGPDAASYDANVKNPCDEPTKFEGGLAFMFESSAMCKLSQYALNCEQRERDYASCWDGLDRAFPTRAE</sequence>
<dbReference type="InterPro" id="IPR011051">
    <property type="entry name" value="RmlC_Cupin_sf"/>
</dbReference>
<dbReference type="EMBL" id="JATAAI010000009">
    <property type="protein sequence ID" value="KAK1743473.1"/>
    <property type="molecule type" value="Genomic_DNA"/>
</dbReference>
<name>A0AAD9DF82_9STRA</name>
<comment type="caution">
    <text evidence="15">The sequence shown here is derived from an EMBL/GenBank/DDBJ whole genome shotgun (WGS) entry which is preliminary data.</text>
</comment>
<dbReference type="Proteomes" id="UP001224775">
    <property type="component" value="Unassembled WGS sequence"/>
</dbReference>
<feature type="binding site" evidence="12">
    <location>
        <position position="375"/>
    </location>
    <ligand>
        <name>Fe cation</name>
        <dbReference type="ChEBI" id="CHEBI:24875"/>
    </ligand>
</feature>
<evidence type="ECO:0000256" key="12">
    <source>
        <dbReference type="PIRSR" id="PIRSR605708-2"/>
    </source>
</evidence>
<evidence type="ECO:0000256" key="2">
    <source>
        <dbReference type="ARBA" id="ARBA00004704"/>
    </source>
</evidence>
<dbReference type="SUPFAM" id="SSF51182">
    <property type="entry name" value="RmlC-like cupins"/>
    <property type="match status" value="1"/>
</dbReference>
<feature type="binding site" evidence="12">
    <location>
        <position position="416"/>
    </location>
    <ligand>
        <name>Fe cation</name>
        <dbReference type="ChEBI" id="CHEBI:24875"/>
    </ligand>
</feature>
<keyword evidence="10" id="KW-0585">Phenylalanine catabolism</keyword>
<dbReference type="InterPro" id="IPR046452">
    <property type="entry name" value="HgmA_N"/>
</dbReference>
<reference evidence="15" key="1">
    <citation type="submission" date="2023-06" db="EMBL/GenBank/DDBJ databases">
        <title>Survivors Of The Sea: Transcriptome response of Skeletonema marinoi to long-term dormancy.</title>
        <authorList>
            <person name="Pinder M.I.M."/>
            <person name="Kourtchenko O."/>
            <person name="Robertson E.K."/>
            <person name="Larsson T."/>
            <person name="Maumus F."/>
            <person name="Osuna-Cruz C.M."/>
            <person name="Vancaester E."/>
            <person name="Stenow R."/>
            <person name="Vandepoele K."/>
            <person name="Ploug H."/>
            <person name="Bruchert V."/>
            <person name="Godhe A."/>
            <person name="Topel M."/>
        </authorList>
    </citation>
    <scope>NUCLEOTIDE SEQUENCE</scope>
    <source>
        <strain evidence="15">R05AC</strain>
    </source>
</reference>
<evidence type="ECO:0000256" key="9">
    <source>
        <dbReference type="ARBA" id="ARBA00023004"/>
    </source>
</evidence>
<evidence type="ECO:0000313" key="16">
    <source>
        <dbReference type="Proteomes" id="UP001224775"/>
    </source>
</evidence>
<feature type="domain" description="Homogentisate 1,2-dioxygenase C-terminal" evidence="13">
    <location>
        <begin position="320"/>
        <end position="478"/>
    </location>
</feature>
<keyword evidence="7" id="KW-0223">Dioxygenase</keyword>
<dbReference type="GO" id="GO:0006572">
    <property type="term" value="P:L-tyrosine catabolic process"/>
    <property type="evidence" value="ECO:0007669"/>
    <property type="project" value="UniProtKB-KW"/>
</dbReference>
<comment type="cofactor">
    <cofactor evidence="1 12">
        <name>Fe cation</name>
        <dbReference type="ChEBI" id="CHEBI:24875"/>
    </cofactor>
</comment>
<evidence type="ECO:0000256" key="7">
    <source>
        <dbReference type="ARBA" id="ARBA00022964"/>
    </source>
</evidence>
<feature type="binding site" evidence="12">
    <location>
        <position position="381"/>
    </location>
    <ligand>
        <name>Fe cation</name>
        <dbReference type="ChEBI" id="CHEBI:24875"/>
    </ligand>
</feature>
<comment type="similarity">
    <text evidence="3">Belongs to the homogentisate dioxygenase family.</text>
</comment>
<dbReference type="PANTHER" id="PTHR11056:SF0">
    <property type="entry name" value="HOMOGENTISATE 1,2-DIOXYGENASE"/>
    <property type="match status" value="1"/>
</dbReference>
<evidence type="ECO:0000259" key="14">
    <source>
        <dbReference type="Pfam" id="PF20510"/>
    </source>
</evidence>
<evidence type="ECO:0000256" key="11">
    <source>
        <dbReference type="PIRSR" id="PIRSR605708-1"/>
    </source>
</evidence>
<evidence type="ECO:0000256" key="8">
    <source>
        <dbReference type="ARBA" id="ARBA00023002"/>
    </source>
</evidence>
<keyword evidence="9 12" id="KW-0408">Iron</keyword>
<evidence type="ECO:0000256" key="5">
    <source>
        <dbReference type="ARBA" id="ARBA00022723"/>
    </source>
</evidence>
<evidence type="ECO:0000256" key="10">
    <source>
        <dbReference type="ARBA" id="ARBA00023232"/>
    </source>
</evidence>
<dbReference type="NCBIfam" id="TIGR01015">
    <property type="entry name" value="hmgA"/>
    <property type="match status" value="1"/>
</dbReference>
<keyword evidence="6" id="KW-0828">Tyrosine catabolism</keyword>
<feature type="binding site" evidence="12">
    <location>
        <position position="416"/>
    </location>
    <ligand>
        <name>homogentisate</name>
        <dbReference type="ChEBI" id="CHEBI:16169"/>
    </ligand>
</feature>
<dbReference type="Pfam" id="PF04209">
    <property type="entry name" value="HgmA_C"/>
    <property type="match status" value="1"/>
</dbReference>
<keyword evidence="5 12" id="KW-0479">Metal-binding</keyword>
<keyword evidence="8 15" id="KW-0560">Oxidoreductase</keyword>
<dbReference type="Pfam" id="PF20510">
    <property type="entry name" value="HgmA_N"/>
    <property type="match status" value="1"/>
</dbReference>
<feature type="domain" description="Homogentisate 1,2-dioxygenase N-terminal" evidence="14">
    <location>
        <begin position="15"/>
        <end position="318"/>
    </location>
</feature>
<dbReference type="InterPro" id="IPR005708">
    <property type="entry name" value="Homogentis_dOase"/>
</dbReference>
<dbReference type="PANTHER" id="PTHR11056">
    <property type="entry name" value="HOMOGENTISATE 1,2-DIOXYGENASE"/>
    <property type="match status" value="1"/>
</dbReference>
<comment type="pathway">
    <text evidence="2">Amino-acid degradation; L-phenylalanine degradation; acetoacetate and fumarate from L-phenylalanine: step 4/6.</text>
</comment>
<evidence type="ECO:0000259" key="13">
    <source>
        <dbReference type="Pfam" id="PF04209"/>
    </source>
</evidence>
<dbReference type="GO" id="GO:0005737">
    <property type="term" value="C:cytoplasm"/>
    <property type="evidence" value="ECO:0007669"/>
    <property type="project" value="TreeGrafter"/>
</dbReference>
<organism evidence="15 16">
    <name type="scientific">Skeletonema marinoi</name>
    <dbReference type="NCBI Taxonomy" id="267567"/>
    <lineage>
        <taxon>Eukaryota</taxon>
        <taxon>Sar</taxon>
        <taxon>Stramenopiles</taxon>
        <taxon>Ochrophyta</taxon>
        <taxon>Bacillariophyta</taxon>
        <taxon>Coscinodiscophyceae</taxon>
        <taxon>Thalassiosirophycidae</taxon>
        <taxon>Thalassiosirales</taxon>
        <taxon>Skeletonemataceae</taxon>
        <taxon>Skeletonema</taxon>
        <taxon>Skeletonema marinoi-dohrnii complex</taxon>
    </lineage>
</organism>
<dbReference type="GO" id="GO:0046872">
    <property type="term" value="F:metal ion binding"/>
    <property type="evidence" value="ECO:0007669"/>
    <property type="project" value="UniProtKB-KW"/>
</dbReference>
<dbReference type="AlphaFoldDB" id="A0AAD9DF82"/>
<dbReference type="FunFam" id="2.60.120.10:FF:000034">
    <property type="entry name" value="Homogentisate 1,2-dioxygenase"/>
    <property type="match status" value="1"/>
</dbReference>
<dbReference type="EC" id="1.13.11.5" evidence="4"/>
<feature type="active site" description="Proton acceptor" evidence="11">
    <location>
        <position position="331"/>
    </location>
</feature>
<gene>
    <name evidence="15" type="ORF">QTG54_006094</name>
</gene>
<dbReference type="GO" id="GO:0006559">
    <property type="term" value="P:L-phenylalanine catabolic process"/>
    <property type="evidence" value="ECO:0007669"/>
    <property type="project" value="UniProtKB-KW"/>
</dbReference>
<protein>
    <recommendedName>
        <fullName evidence="4">homogentisate 1,2-dioxygenase</fullName>
        <ecNumber evidence="4">1.13.11.5</ecNumber>
    </recommendedName>
</protein>
<proteinExistence type="inferred from homology"/>